<dbReference type="CDD" id="cd00383">
    <property type="entry name" value="trans_reg_C"/>
    <property type="match status" value="1"/>
</dbReference>
<dbReference type="Pfam" id="PF00072">
    <property type="entry name" value="Response_reg"/>
    <property type="match status" value="1"/>
</dbReference>
<keyword evidence="2" id="KW-0902">Two-component regulatory system</keyword>
<dbReference type="Gene3D" id="1.10.10.10">
    <property type="entry name" value="Winged helix-like DNA-binding domain superfamily/Winged helix DNA-binding domain"/>
    <property type="match status" value="1"/>
</dbReference>
<dbReference type="OrthoDB" id="9801604at2"/>
<dbReference type="SMART" id="SM00862">
    <property type="entry name" value="Trans_reg_C"/>
    <property type="match status" value="1"/>
</dbReference>
<dbReference type="RefSeq" id="WP_091808713.1">
    <property type="nucleotide sequence ID" value="NZ_CP016353.1"/>
</dbReference>
<dbReference type="GO" id="GO:0000156">
    <property type="term" value="F:phosphorelay response regulator activity"/>
    <property type="evidence" value="ECO:0007669"/>
    <property type="project" value="TreeGrafter"/>
</dbReference>
<reference evidence="6 7" key="1">
    <citation type="submission" date="2016-10" db="EMBL/GenBank/DDBJ databases">
        <authorList>
            <person name="de Groot N.N."/>
        </authorList>
    </citation>
    <scope>NUCLEOTIDE SEQUENCE [LARGE SCALE GENOMIC DNA]</scope>
    <source>
        <strain evidence="6 7">CGMCC 4.5506</strain>
    </source>
</reference>
<organism evidence="6 7">
    <name type="scientific">Prauserella marina</name>
    <dbReference type="NCBI Taxonomy" id="530584"/>
    <lineage>
        <taxon>Bacteria</taxon>
        <taxon>Bacillati</taxon>
        <taxon>Actinomycetota</taxon>
        <taxon>Actinomycetes</taxon>
        <taxon>Pseudonocardiales</taxon>
        <taxon>Pseudonocardiaceae</taxon>
        <taxon>Prauserella</taxon>
    </lineage>
</organism>
<dbReference type="GO" id="GO:0032993">
    <property type="term" value="C:protein-DNA complex"/>
    <property type="evidence" value="ECO:0007669"/>
    <property type="project" value="TreeGrafter"/>
</dbReference>
<keyword evidence="5" id="KW-0804">Transcription</keyword>
<evidence type="ECO:0000256" key="5">
    <source>
        <dbReference type="ARBA" id="ARBA00023163"/>
    </source>
</evidence>
<evidence type="ECO:0000256" key="4">
    <source>
        <dbReference type="ARBA" id="ARBA00023125"/>
    </source>
</evidence>
<dbReference type="InterPro" id="IPR039420">
    <property type="entry name" value="WalR-like"/>
</dbReference>
<evidence type="ECO:0000256" key="1">
    <source>
        <dbReference type="ARBA" id="ARBA00022553"/>
    </source>
</evidence>
<evidence type="ECO:0000313" key="7">
    <source>
        <dbReference type="Proteomes" id="UP000199494"/>
    </source>
</evidence>
<dbReference type="Pfam" id="PF00486">
    <property type="entry name" value="Trans_reg_C"/>
    <property type="match status" value="1"/>
</dbReference>
<evidence type="ECO:0000313" key="6">
    <source>
        <dbReference type="EMBL" id="SDD59537.1"/>
    </source>
</evidence>
<dbReference type="PROSITE" id="PS51755">
    <property type="entry name" value="OMPR_PHOB"/>
    <property type="match status" value="1"/>
</dbReference>
<keyword evidence="4 6" id="KW-0238">DNA-binding</keyword>
<dbReference type="SMART" id="SM00448">
    <property type="entry name" value="REC"/>
    <property type="match status" value="1"/>
</dbReference>
<dbReference type="Proteomes" id="UP000199494">
    <property type="component" value="Unassembled WGS sequence"/>
</dbReference>
<dbReference type="InterPro" id="IPR001867">
    <property type="entry name" value="OmpR/PhoB-type_DNA-bd"/>
</dbReference>
<sequence length="231" mass="26044">MRVLVVDAEFDYAQFLVAGIQRFGHDALGVSTGSGAVESYPRTDIVLLDLELPDMDWLEVCRIIRAADTIPIIALANTETEAERILALRSGIDDYLKKPSQYIRGLMARIEAVMRRARPQNNRQEILERGALRINAATRQVTLDDTPISVTRKEFELLHYLAKQPGVVASRQQLMADVWGTGRTGVMDTRISRTIDTHVNTIRRKLGSANWIHTVRGVGFRFDAERQSLSR</sequence>
<evidence type="ECO:0000256" key="3">
    <source>
        <dbReference type="ARBA" id="ARBA00023015"/>
    </source>
</evidence>
<dbReference type="InterPro" id="IPR011006">
    <property type="entry name" value="CheY-like_superfamily"/>
</dbReference>
<gene>
    <name evidence="6" type="ORF">SAMN05421630_110119</name>
</gene>
<evidence type="ECO:0000256" key="2">
    <source>
        <dbReference type="ARBA" id="ARBA00023012"/>
    </source>
</evidence>
<dbReference type="STRING" id="530584.SAMN05421630_110119"/>
<dbReference type="EMBL" id="FMZE01000010">
    <property type="protein sequence ID" value="SDD59537.1"/>
    <property type="molecule type" value="Genomic_DNA"/>
</dbReference>
<name>A0A1G6W2S2_9PSEU</name>
<protein>
    <submittedName>
        <fullName evidence="6">DNA-binding response regulator, OmpR family, contains REC and winged-helix (WHTH) domain</fullName>
    </submittedName>
</protein>
<dbReference type="PANTHER" id="PTHR48111:SF1">
    <property type="entry name" value="TWO-COMPONENT RESPONSE REGULATOR ORR33"/>
    <property type="match status" value="1"/>
</dbReference>
<accession>A0A1G6W2S2</accession>
<proteinExistence type="predicted"/>
<keyword evidence="7" id="KW-1185">Reference proteome</keyword>
<dbReference type="GO" id="GO:0005829">
    <property type="term" value="C:cytosol"/>
    <property type="evidence" value="ECO:0007669"/>
    <property type="project" value="TreeGrafter"/>
</dbReference>
<dbReference type="AlphaFoldDB" id="A0A1G6W2S2"/>
<dbReference type="GO" id="GO:0000976">
    <property type="term" value="F:transcription cis-regulatory region binding"/>
    <property type="evidence" value="ECO:0007669"/>
    <property type="project" value="TreeGrafter"/>
</dbReference>
<dbReference type="InterPro" id="IPR001789">
    <property type="entry name" value="Sig_transdc_resp-reg_receiver"/>
</dbReference>
<keyword evidence="1" id="KW-0597">Phosphoprotein</keyword>
<keyword evidence="3" id="KW-0805">Transcription regulation</keyword>
<dbReference type="Gene3D" id="6.10.250.690">
    <property type="match status" value="1"/>
</dbReference>
<dbReference type="PANTHER" id="PTHR48111">
    <property type="entry name" value="REGULATOR OF RPOS"/>
    <property type="match status" value="1"/>
</dbReference>
<dbReference type="GO" id="GO:0006355">
    <property type="term" value="P:regulation of DNA-templated transcription"/>
    <property type="evidence" value="ECO:0007669"/>
    <property type="project" value="InterPro"/>
</dbReference>
<dbReference type="SUPFAM" id="SSF52172">
    <property type="entry name" value="CheY-like"/>
    <property type="match status" value="1"/>
</dbReference>
<dbReference type="Gene3D" id="3.40.50.2300">
    <property type="match status" value="1"/>
</dbReference>
<dbReference type="InterPro" id="IPR036388">
    <property type="entry name" value="WH-like_DNA-bd_sf"/>
</dbReference>
<dbReference type="PROSITE" id="PS50110">
    <property type="entry name" value="RESPONSE_REGULATORY"/>
    <property type="match status" value="1"/>
</dbReference>